<feature type="domain" description="Ubiquitin-like" evidence="1">
    <location>
        <begin position="1"/>
        <end position="29"/>
    </location>
</feature>
<feature type="domain" description="Ubiquitin-like" evidence="1">
    <location>
        <begin position="30"/>
        <end position="87"/>
    </location>
</feature>
<keyword evidence="3" id="KW-1185">Reference proteome</keyword>
<dbReference type="AlphaFoldDB" id="A0A3P7MKA5"/>
<dbReference type="PROSITE" id="PS50053">
    <property type="entry name" value="UBIQUITIN_2"/>
    <property type="match status" value="2"/>
</dbReference>
<evidence type="ECO:0000259" key="1">
    <source>
        <dbReference type="PROSITE" id="PS50053"/>
    </source>
</evidence>
<sequence>KQLEDGRTLSDYNIQKESTLHLVLRLRGGIQIFDKTLTGKTATLKVEVPDAIENVEAKIQNKEGISPDQQRIIFAGKRVDDSCILSDNIERIHFTSDTQVARRNANFRENFNGRNYNSGCEGFGCY</sequence>
<feature type="non-terminal residue" evidence="2">
    <location>
        <position position="1"/>
    </location>
</feature>
<dbReference type="SUPFAM" id="SSF54236">
    <property type="entry name" value="Ubiquitin-like"/>
    <property type="match status" value="2"/>
</dbReference>
<evidence type="ECO:0000313" key="2">
    <source>
        <dbReference type="EMBL" id="VDM96841.1"/>
    </source>
</evidence>
<dbReference type="InterPro" id="IPR019956">
    <property type="entry name" value="Ubiquitin_dom"/>
</dbReference>
<dbReference type="EMBL" id="UYRW01008578">
    <property type="protein sequence ID" value="VDM96841.1"/>
    <property type="molecule type" value="Genomic_DNA"/>
</dbReference>
<dbReference type="Proteomes" id="UP000271087">
    <property type="component" value="Unassembled WGS sequence"/>
</dbReference>
<dbReference type="PRINTS" id="PR00348">
    <property type="entry name" value="UBIQUITIN"/>
</dbReference>
<dbReference type="Pfam" id="PF00240">
    <property type="entry name" value="ubiquitin"/>
    <property type="match status" value="2"/>
</dbReference>
<reference evidence="2 3" key="1">
    <citation type="submission" date="2018-08" db="EMBL/GenBank/DDBJ databases">
        <authorList>
            <person name="Laetsch R D."/>
            <person name="Stevens L."/>
            <person name="Kumar S."/>
            <person name="Blaxter L. M."/>
        </authorList>
    </citation>
    <scope>NUCLEOTIDE SEQUENCE [LARGE SCALE GENOMIC DNA]</scope>
</reference>
<dbReference type="OrthoDB" id="428577at2759"/>
<organism evidence="2 3">
    <name type="scientific">Onchocerca ochengi</name>
    <name type="common">Filarial nematode worm</name>
    <dbReference type="NCBI Taxonomy" id="42157"/>
    <lineage>
        <taxon>Eukaryota</taxon>
        <taxon>Metazoa</taxon>
        <taxon>Ecdysozoa</taxon>
        <taxon>Nematoda</taxon>
        <taxon>Chromadorea</taxon>
        <taxon>Rhabditida</taxon>
        <taxon>Spirurina</taxon>
        <taxon>Spiruromorpha</taxon>
        <taxon>Filarioidea</taxon>
        <taxon>Onchocercidae</taxon>
        <taxon>Onchocerca</taxon>
    </lineage>
</organism>
<proteinExistence type="predicted"/>
<dbReference type="SMART" id="SM00213">
    <property type="entry name" value="UBQ"/>
    <property type="match status" value="1"/>
</dbReference>
<dbReference type="InterPro" id="IPR050158">
    <property type="entry name" value="Ubiquitin_ubiquitin-like"/>
</dbReference>
<name>A0A3P7MKA5_ONCOC</name>
<dbReference type="PANTHER" id="PTHR10666">
    <property type="entry name" value="UBIQUITIN"/>
    <property type="match status" value="1"/>
</dbReference>
<dbReference type="InterPro" id="IPR029071">
    <property type="entry name" value="Ubiquitin-like_domsf"/>
</dbReference>
<protein>
    <recommendedName>
        <fullName evidence="1">Ubiquitin-like domain-containing protein</fullName>
    </recommendedName>
</protein>
<evidence type="ECO:0000313" key="3">
    <source>
        <dbReference type="Proteomes" id="UP000271087"/>
    </source>
</evidence>
<dbReference type="InterPro" id="IPR000626">
    <property type="entry name" value="Ubiquitin-like_dom"/>
</dbReference>
<dbReference type="Gene3D" id="3.10.20.90">
    <property type="entry name" value="Phosphatidylinositol 3-kinase Catalytic Subunit, Chain A, domain 1"/>
    <property type="match status" value="2"/>
</dbReference>
<gene>
    <name evidence="2" type="ORF">NOO_LOCUS11699</name>
</gene>
<accession>A0A3P7MKA5</accession>